<dbReference type="Pfam" id="PF06439">
    <property type="entry name" value="3keto-disac_hyd"/>
    <property type="match status" value="1"/>
</dbReference>
<dbReference type="RefSeq" id="WP_145034547.1">
    <property type="nucleotide sequence ID" value="NZ_CP036271.1"/>
</dbReference>
<evidence type="ECO:0000259" key="2">
    <source>
        <dbReference type="Pfam" id="PF06439"/>
    </source>
</evidence>
<sequence precursor="true">MLARLALVGCCLFAFQAISLAEEPAEGKWVSLFNGKDLEGWTPKIKGYDYGDNFANTFRVEDGLIKVRYDGYDKFEKKYGHLFYKQPFSHYRLKVEYRFVGSQANGGEGWALRNSGAMLHGEDPKGMAKDQDFPASIEAQFLGGDGMKKRTTCNLCTPGTNVVLNGKLFLPHCTSSSSETFHGEQWVTAEFEVLGNKSIKHFVNGQEVLAYEQPQYDERDKHGKELAEKHGLMIEGGTISLQSESHPIDFRKVEIMLLPNN</sequence>
<evidence type="ECO:0000313" key="4">
    <source>
        <dbReference type="Proteomes" id="UP000315700"/>
    </source>
</evidence>
<accession>A0A517SM11</accession>
<dbReference type="InterPro" id="IPR010496">
    <property type="entry name" value="AL/BT2_dom"/>
</dbReference>
<dbReference type="Gene3D" id="2.60.120.560">
    <property type="entry name" value="Exo-inulinase, domain 1"/>
    <property type="match status" value="1"/>
</dbReference>
<evidence type="ECO:0000313" key="3">
    <source>
        <dbReference type="EMBL" id="QDT57167.1"/>
    </source>
</evidence>
<keyword evidence="1" id="KW-0732">Signal</keyword>
<dbReference type="EMBL" id="CP036271">
    <property type="protein sequence ID" value="QDT57167.1"/>
    <property type="molecule type" value="Genomic_DNA"/>
</dbReference>
<name>A0A517SM11_9PLAN</name>
<dbReference type="InParanoid" id="A0A517SM11"/>
<feature type="signal peptide" evidence="1">
    <location>
        <begin position="1"/>
        <end position="21"/>
    </location>
</feature>
<proteinExistence type="predicted"/>
<gene>
    <name evidence="3" type="ORF">Pan44_52340</name>
</gene>
<reference evidence="3 4" key="1">
    <citation type="submission" date="2019-02" db="EMBL/GenBank/DDBJ databases">
        <title>Deep-cultivation of Planctomycetes and their phenomic and genomic characterization uncovers novel biology.</title>
        <authorList>
            <person name="Wiegand S."/>
            <person name="Jogler M."/>
            <person name="Boedeker C."/>
            <person name="Pinto D."/>
            <person name="Vollmers J."/>
            <person name="Rivas-Marin E."/>
            <person name="Kohn T."/>
            <person name="Peeters S.H."/>
            <person name="Heuer A."/>
            <person name="Rast P."/>
            <person name="Oberbeckmann S."/>
            <person name="Bunk B."/>
            <person name="Jeske O."/>
            <person name="Meyerdierks A."/>
            <person name="Storesund J.E."/>
            <person name="Kallscheuer N."/>
            <person name="Luecker S."/>
            <person name="Lage O.M."/>
            <person name="Pohl T."/>
            <person name="Merkel B.J."/>
            <person name="Hornburger P."/>
            <person name="Mueller R.-W."/>
            <person name="Bruemmer F."/>
            <person name="Labrenz M."/>
            <person name="Spormann A.M."/>
            <person name="Op den Camp H."/>
            <person name="Overmann J."/>
            <person name="Amann R."/>
            <person name="Jetten M.S.M."/>
            <person name="Mascher T."/>
            <person name="Medema M.H."/>
            <person name="Devos D.P."/>
            <person name="Kaster A.-K."/>
            <person name="Ovreas L."/>
            <person name="Rohde M."/>
            <person name="Galperin M.Y."/>
            <person name="Jogler C."/>
        </authorList>
    </citation>
    <scope>NUCLEOTIDE SEQUENCE [LARGE SCALE GENOMIC DNA]</scope>
    <source>
        <strain evidence="3 4">Pan44</strain>
    </source>
</reference>
<dbReference type="GO" id="GO:0016787">
    <property type="term" value="F:hydrolase activity"/>
    <property type="evidence" value="ECO:0007669"/>
    <property type="project" value="InterPro"/>
</dbReference>
<dbReference type="AlphaFoldDB" id="A0A517SM11"/>
<dbReference type="OrthoDB" id="9787527at2"/>
<organism evidence="3 4">
    <name type="scientific">Caulifigura coniformis</name>
    <dbReference type="NCBI Taxonomy" id="2527983"/>
    <lineage>
        <taxon>Bacteria</taxon>
        <taxon>Pseudomonadati</taxon>
        <taxon>Planctomycetota</taxon>
        <taxon>Planctomycetia</taxon>
        <taxon>Planctomycetales</taxon>
        <taxon>Planctomycetaceae</taxon>
        <taxon>Caulifigura</taxon>
    </lineage>
</organism>
<feature type="chain" id="PRO_5022201182" description="3-keto-alpha-glucoside-1,2-lyase/3-keto-2-hydroxy-glucal hydratase domain-containing protein" evidence="1">
    <location>
        <begin position="22"/>
        <end position="261"/>
    </location>
</feature>
<dbReference type="KEGG" id="ccos:Pan44_52340"/>
<keyword evidence="4" id="KW-1185">Reference proteome</keyword>
<feature type="domain" description="3-keto-alpha-glucoside-1,2-lyase/3-keto-2-hydroxy-glucal hydratase" evidence="2">
    <location>
        <begin position="28"/>
        <end position="255"/>
    </location>
</feature>
<protein>
    <recommendedName>
        <fullName evidence="2">3-keto-alpha-glucoside-1,2-lyase/3-keto-2-hydroxy-glucal hydratase domain-containing protein</fullName>
    </recommendedName>
</protein>
<evidence type="ECO:0000256" key="1">
    <source>
        <dbReference type="SAM" id="SignalP"/>
    </source>
</evidence>
<dbReference type="Proteomes" id="UP000315700">
    <property type="component" value="Chromosome"/>
</dbReference>